<comment type="caution">
    <text evidence="2">The sequence shown here is derived from an EMBL/GenBank/DDBJ whole genome shotgun (WGS) entry which is preliminary data.</text>
</comment>
<organism evidence="2 3">
    <name type="scientific">Pseudomonas veronii</name>
    <dbReference type="NCBI Taxonomy" id="76761"/>
    <lineage>
        <taxon>Bacteria</taxon>
        <taxon>Pseudomonadati</taxon>
        <taxon>Pseudomonadota</taxon>
        <taxon>Gammaproteobacteria</taxon>
        <taxon>Pseudomonadales</taxon>
        <taxon>Pseudomonadaceae</taxon>
        <taxon>Pseudomonas</taxon>
    </lineage>
</organism>
<accession>A0A5M8FBL3</accession>
<dbReference type="InterPro" id="IPR019658">
    <property type="entry name" value="DUF2515"/>
</dbReference>
<dbReference type="InterPro" id="IPR008727">
    <property type="entry name" value="PAAR_motif"/>
</dbReference>
<dbReference type="EMBL" id="VWXT01000231">
    <property type="protein sequence ID" value="KAA6178632.1"/>
    <property type="molecule type" value="Genomic_DNA"/>
</dbReference>
<dbReference type="CDD" id="cd14744">
    <property type="entry name" value="PAAR_CT_2"/>
    <property type="match status" value="1"/>
</dbReference>
<protein>
    <submittedName>
        <fullName evidence="2">PAAR domain-containing protein</fullName>
    </submittedName>
</protein>
<name>A0A5M8FBL3_PSEVE</name>
<evidence type="ECO:0000256" key="1">
    <source>
        <dbReference type="SAM" id="MobiDB-lite"/>
    </source>
</evidence>
<evidence type="ECO:0000313" key="3">
    <source>
        <dbReference type="Proteomes" id="UP000323909"/>
    </source>
</evidence>
<gene>
    <name evidence="2" type="ORF">F3K53_15000</name>
</gene>
<dbReference type="Proteomes" id="UP000323909">
    <property type="component" value="Unassembled WGS sequence"/>
</dbReference>
<dbReference type="AlphaFoldDB" id="A0A5M8FBL3"/>
<evidence type="ECO:0000313" key="2">
    <source>
        <dbReference type="EMBL" id="KAA6178632.1"/>
    </source>
</evidence>
<sequence>MRRYFITRGAKTTAGGTVVGGLENFRIKQVDIALEGHEVLCPACKTTGTIVCVGPRRSQYARGRKVALSDDICLCKCDPPPHLITDQFERYQTLTAEDTSVECKAAPPVLRPSQVQVTTPRTTPTSASRPTTPTFSEVLDSSCERNWRFYQKQAEDVVAPGGKLIADPRLRNRLINSAYAHLWRLDNRFQWAGLAAFASKQVGCGLLHAADSIEKIQVEYEAAQQLRRSARKGVWGLFSAEERERRAKLREYEQRQREYVQAARNNPMPNVDWRGEGESLSSVQQLYQHVYEMMAMGNTTLFLDVFPLHAFYRDRGLGLLETCLRSRKNIFEHGQPPVLWPIGNDVLEFGTSHGEILQAFEAIDAGNIEESVVHLAWHEQRNILQPTMYTDQKLVALLRSNHFSYVTGIPSGVAQAIELTLASQCRAVNDDRTIEFSNNPAANLADIDQRMAFVLKAAAQFDKLLNSDERYRIEEALEDVAEGRGVR</sequence>
<feature type="region of interest" description="Disordered" evidence="1">
    <location>
        <begin position="113"/>
        <end position="135"/>
    </location>
</feature>
<reference evidence="2 3" key="1">
    <citation type="submission" date="2019-09" db="EMBL/GenBank/DDBJ databases">
        <title>Genomic sequencing of 4 copper resistant soil isolates.</title>
        <authorList>
            <person name="Havryliuk O."/>
        </authorList>
    </citation>
    <scope>NUCLEOTIDE SEQUENCE [LARGE SCALE GENOMIC DNA]</scope>
    <source>
        <strain evidence="2 3">UKR4</strain>
    </source>
</reference>
<proteinExistence type="predicted"/>
<dbReference type="Pfam" id="PF05488">
    <property type="entry name" value="PAAR_motif"/>
    <property type="match status" value="1"/>
</dbReference>
<feature type="compositionally biased region" description="Low complexity" evidence="1">
    <location>
        <begin position="118"/>
        <end position="134"/>
    </location>
</feature>
<dbReference type="Pfam" id="PF10720">
    <property type="entry name" value="DUF2515"/>
    <property type="match status" value="1"/>
</dbReference>